<protein>
    <submittedName>
        <fullName evidence="2">Uncharacterized protein</fullName>
    </submittedName>
</protein>
<feature type="compositionally biased region" description="Basic and acidic residues" evidence="1">
    <location>
        <begin position="263"/>
        <end position="281"/>
    </location>
</feature>
<evidence type="ECO:0000313" key="2">
    <source>
        <dbReference type="EMBL" id="KAK9710912.1"/>
    </source>
</evidence>
<dbReference type="AlphaFoldDB" id="A0AAW1K013"/>
<feature type="region of interest" description="Disordered" evidence="1">
    <location>
        <begin position="130"/>
        <end position="210"/>
    </location>
</feature>
<feature type="region of interest" description="Disordered" evidence="1">
    <location>
        <begin position="454"/>
        <end position="475"/>
    </location>
</feature>
<dbReference type="Proteomes" id="UP001458880">
    <property type="component" value="Unassembled WGS sequence"/>
</dbReference>
<comment type="caution">
    <text evidence="2">The sequence shown here is derived from an EMBL/GenBank/DDBJ whole genome shotgun (WGS) entry which is preliminary data.</text>
</comment>
<feature type="compositionally biased region" description="Basic and acidic residues" evidence="1">
    <location>
        <begin position="189"/>
        <end position="206"/>
    </location>
</feature>
<proteinExistence type="predicted"/>
<sequence length="475" mass="54366">MNEVTEMKARDGTVLCSHNAEDQWNDFRELWERAEVVSQEELYPSTAALLQTQYTRIFIPGTYSLSLRKAACGVLRLRLVYMQRTSNPVFKIKSSAAVKDWNLKPSRNRGGWRGITEASPAPILRPLPSYALKRYSGGPGQQDLGRNRQDEGPATHTANEQGSRDENSQIPSIAEQHRDASTEEDVAGDADRGTEPYGAELHRQVVEKYPQLKTKTMQNILDQRRSIFRNKRLSPDTINRIRDEISIELGMKESKKAPKKTPTKRDTPSPDRPLSDKENSHQKNTPSPDRPLSDEEKEFHRWYMLYDGADPTLKPRLPKLAYNKKTNEILQKVNNILYQKIARENTIAELHSIIYAAACTVLYLNKQKVGDKGETQTRTPPWEKRLQLKIDQLRSEIGVLTQSGKNPSNKVKKAAARIAQRYVSEENPGVAEILDHLKQKLAAMAKRLRRYRESHLRKHHETQSSPQIKRTFTKT</sequence>
<feature type="compositionally biased region" description="Polar residues" evidence="1">
    <location>
        <begin position="463"/>
        <end position="475"/>
    </location>
</feature>
<name>A0AAW1K013_POPJA</name>
<gene>
    <name evidence="2" type="ORF">QE152_g25756</name>
</gene>
<accession>A0AAW1K013</accession>
<feature type="region of interest" description="Disordered" evidence="1">
    <location>
        <begin position="249"/>
        <end position="294"/>
    </location>
</feature>
<keyword evidence="3" id="KW-1185">Reference proteome</keyword>
<evidence type="ECO:0000313" key="3">
    <source>
        <dbReference type="Proteomes" id="UP001458880"/>
    </source>
</evidence>
<dbReference type="EMBL" id="JASPKY010000287">
    <property type="protein sequence ID" value="KAK9710912.1"/>
    <property type="molecule type" value="Genomic_DNA"/>
</dbReference>
<reference evidence="2 3" key="1">
    <citation type="journal article" date="2024" name="BMC Genomics">
        <title>De novo assembly and annotation of Popillia japonica's genome with initial clues to its potential as an invasive pest.</title>
        <authorList>
            <person name="Cucini C."/>
            <person name="Boschi S."/>
            <person name="Funari R."/>
            <person name="Cardaioli E."/>
            <person name="Iannotti N."/>
            <person name="Marturano G."/>
            <person name="Paoli F."/>
            <person name="Bruttini M."/>
            <person name="Carapelli A."/>
            <person name="Frati F."/>
            <person name="Nardi F."/>
        </authorList>
    </citation>
    <scope>NUCLEOTIDE SEQUENCE [LARGE SCALE GENOMIC DNA]</scope>
    <source>
        <strain evidence="2">DMR45628</strain>
    </source>
</reference>
<organism evidence="2 3">
    <name type="scientific">Popillia japonica</name>
    <name type="common">Japanese beetle</name>
    <dbReference type="NCBI Taxonomy" id="7064"/>
    <lineage>
        <taxon>Eukaryota</taxon>
        <taxon>Metazoa</taxon>
        <taxon>Ecdysozoa</taxon>
        <taxon>Arthropoda</taxon>
        <taxon>Hexapoda</taxon>
        <taxon>Insecta</taxon>
        <taxon>Pterygota</taxon>
        <taxon>Neoptera</taxon>
        <taxon>Endopterygota</taxon>
        <taxon>Coleoptera</taxon>
        <taxon>Polyphaga</taxon>
        <taxon>Scarabaeiformia</taxon>
        <taxon>Scarabaeidae</taxon>
        <taxon>Rutelinae</taxon>
        <taxon>Popillia</taxon>
    </lineage>
</organism>
<evidence type="ECO:0000256" key="1">
    <source>
        <dbReference type="SAM" id="MobiDB-lite"/>
    </source>
</evidence>